<feature type="chain" id="PRO_5039400380" description="Ig-like domain-containing protein" evidence="1">
    <location>
        <begin position="30"/>
        <end position="290"/>
    </location>
</feature>
<keyword evidence="1" id="KW-0732">Signal</keyword>
<comment type="caution">
    <text evidence="2">The sequence shown here is derived from an EMBL/GenBank/DDBJ whole genome shotgun (WGS) entry which is preliminary data.</text>
</comment>
<dbReference type="RefSeq" id="WP_189226343.1">
    <property type="nucleotide sequence ID" value="NZ_BMRG01000015.1"/>
</dbReference>
<feature type="signal peptide" evidence="1">
    <location>
        <begin position="1"/>
        <end position="29"/>
    </location>
</feature>
<keyword evidence="3" id="KW-1185">Reference proteome</keyword>
<evidence type="ECO:0008006" key="4">
    <source>
        <dbReference type="Google" id="ProtNLM"/>
    </source>
</evidence>
<evidence type="ECO:0000256" key="1">
    <source>
        <dbReference type="SAM" id="SignalP"/>
    </source>
</evidence>
<dbReference type="AlphaFoldDB" id="A0A918AS11"/>
<sequence length="290" mass="28893">MGSRSWKAALVAGVVVATPVVLPVASARAVTAITVETEQSPSNSQASKTITVDCPTGTFLYGPGGGIDGGAGSVTLESVVPEGSPPFRARVTAVELGAFSGSWSVSAWASCGPLTTNLQVVPASTASSTATTKEVSMSCPGSRALYGTGFRTSGGSGSVLVHDVIPGTSVAPKSVTARATARPGLTPGWRLDVFGVCANAAPTMRVEQATTTPGSASTRGVSRVCQQSGTRAHGVGVQTMSEASPGDAVDGRIALSTTAALTTTSGSAGAAENGAVADNWQLRTYVICSD</sequence>
<gene>
    <name evidence="2" type="ORF">GCM10010185_56450</name>
</gene>
<protein>
    <recommendedName>
        <fullName evidence="4">Ig-like domain-containing protein</fullName>
    </recommendedName>
</protein>
<reference evidence="2" key="2">
    <citation type="submission" date="2020-09" db="EMBL/GenBank/DDBJ databases">
        <authorList>
            <person name="Sun Q."/>
            <person name="Ohkuma M."/>
        </authorList>
    </citation>
    <scope>NUCLEOTIDE SEQUENCE</scope>
    <source>
        <strain evidence="2">JCM 3313</strain>
    </source>
</reference>
<accession>A0A918AS11</accession>
<reference evidence="2" key="1">
    <citation type="journal article" date="2014" name="Int. J. Syst. Evol. Microbiol.">
        <title>Complete genome sequence of Corynebacterium casei LMG S-19264T (=DSM 44701T), isolated from a smear-ripened cheese.</title>
        <authorList>
            <consortium name="US DOE Joint Genome Institute (JGI-PGF)"/>
            <person name="Walter F."/>
            <person name="Albersmeier A."/>
            <person name="Kalinowski J."/>
            <person name="Ruckert C."/>
        </authorList>
    </citation>
    <scope>NUCLEOTIDE SEQUENCE</scope>
    <source>
        <strain evidence="2">JCM 3313</strain>
    </source>
</reference>
<proteinExistence type="predicted"/>
<evidence type="ECO:0000313" key="3">
    <source>
        <dbReference type="Proteomes" id="UP000639606"/>
    </source>
</evidence>
<evidence type="ECO:0000313" key="2">
    <source>
        <dbReference type="EMBL" id="GGP75470.1"/>
    </source>
</evidence>
<dbReference type="Proteomes" id="UP000639606">
    <property type="component" value="Unassembled WGS sequence"/>
</dbReference>
<organism evidence="2 3">
    <name type="scientific">Saccharothrix coeruleofusca</name>
    <dbReference type="NCBI Taxonomy" id="33919"/>
    <lineage>
        <taxon>Bacteria</taxon>
        <taxon>Bacillati</taxon>
        <taxon>Actinomycetota</taxon>
        <taxon>Actinomycetes</taxon>
        <taxon>Pseudonocardiales</taxon>
        <taxon>Pseudonocardiaceae</taxon>
        <taxon>Saccharothrix</taxon>
    </lineage>
</organism>
<name>A0A918AS11_9PSEU</name>
<dbReference type="EMBL" id="BMRG01000015">
    <property type="protein sequence ID" value="GGP75470.1"/>
    <property type="molecule type" value="Genomic_DNA"/>
</dbReference>